<proteinExistence type="inferred from homology"/>
<keyword evidence="5 9" id="KW-0460">Magnesium</keyword>
<evidence type="ECO:0000256" key="4">
    <source>
        <dbReference type="ARBA" id="ARBA00022692"/>
    </source>
</evidence>
<feature type="transmembrane region" description="Helical" evidence="9">
    <location>
        <begin position="357"/>
        <end position="377"/>
    </location>
</feature>
<dbReference type="InterPro" id="IPR038076">
    <property type="entry name" value="MgtE_N_sf"/>
</dbReference>
<evidence type="ECO:0000256" key="9">
    <source>
        <dbReference type="RuleBase" id="RU362011"/>
    </source>
</evidence>
<dbReference type="SUPFAM" id="SSF158791">
    <property type="entry name" value="MgtE N-terminal domain-like"/>
    <property type="match status" value="1"/>
</dbReference>
<evidence type="ECO:0000259" key="10">
    <source>
        <dbReference type="PROSITE" id="PS51371"/>
    </source>
</evidence>
<evidence type="ECO:0000256" key="8">
    <source>
        <dbReference type="PROSITE-ProRule" id="PRU00703"/>
    </source>
</evidence>
<keyword evidence="8" id="KW-0129">CBS domain</keyword>
<evidence type="ECO:0000256" key="7">
    <source>
        <dbReference type="ARBA" id="ARBA00023136"/>
    </source>
</evidence>
<dbReference type="Gene3D" id="1.10.357.20">
    <property type="entry name" value="SLC41 divalent cation transporters, integral membrane domain"/>
    <property type="match status" value="1"/>
</dbReference>
<gene>
    <name evidence="11" type="primary">mgtE</name>
    <name evidence="11" type="ORF">ACFPK2_17015</name>
</gene>
<dbReference type="SMART" id="SM00924">
    <property type="entry name" value="MgtE_N"/>
    <property type="match status" value="1"/>
</dbReference>
<dbReference type="Proteomes" id="UP001595976">
    <property type="component" value="Unassembled WGS sequence"/>
</dbReference>
<keyword evidence="6 9" id="KW-1133">Transmembrane helix</keyword>
<evidence type="ECO:0000256" key="6">
    <source>
        <dbReference type="ARBA" id="ARBA00022989"/>
    </source>
</evidence>
<evidence type="ECO:0000256" key="5">
    <source>
        <dbReference type="ARBA" id="ARBA00022842"/>
    </source>
</evidence>
<feature type="transmembrane region" description="Helical" evidence="9">
    <location>
        <begin position="427"/>
        <end position="450"/>
    </location>
</feature>
<dbReference type="CDD" id="cd04606">
    <property type="entry name" value="CBS_pair_Mg_transporter"/>
    <property type="match status" value="1"/>
</dbReference>
<dbReference type="Gene3D" id="1.25.60.10">
    <property type="entry name" value="MgtE N-terminal domain-like"/>
    <property type="match status" value="1"/>
</dbReference>
<feature type="domain" description="CBS" evidence="10">
    <location>
        <begin position="193"/>
        <end position="251"/>
    </location>
</feature>
<dbReference type="PROSITE" id="PS51371">
    <property type="entry name" value="CBS"/>
    <property type="match status" value="1"/>
</dbReference>
<dbReference type="InterPro" id="IPR006668">
    <property type="entry name" value="Mg_transptr_MgtE_intracell_dom"/>
</dbReference>
<dbReference type="RefSeq" id="WP_158445068.1">
    <property type="nucleotide sequence ID" value="NZ_JAOAOS010000003.1"/>
</dbReference>
<comment type="subcellular location">
    <subcellularLocation>
        <location evidence="9">Cell membrane</location>
        <topology evidence="9">Multi-pass membrane protein</topology>
    </subcellularLocation>
    <subcellularLocation>
        <location evidence="1">Membrane</location>
        <topology evidence="1">Multi-pass membrane protein</topology>
    </subcellularLocation>
</comment>
<evidence type="ECO:0000256" key="2">
    <source>
        <dbReference type="ARBA" id="ARBA00009749"/>
    </source>
</evidence>
<feature type="transmembrane region" description="Helical" evidence="9">
    <location>
        <begin position="389"/>
        <end position="415"/>
    </location>
</feature>
<comment type="caution">
    <text evidence="11">The sequence shown here is derived from an EMBL/GenBank/DDBJ whole genome shotgun (WGS) entry which is preliminary data.</text>
</comment>
<keyword evidence="7 9" id="KW-0472">Membrane</keyword>
<evidence type="ECO:0000256" key="3">
    <source>
        <dbReference type="ARBA" id="ARBA00022448"/>
    </source>
</evidence>
<dbReference type="Pfam" id="PF03448">
    <property type="entry name" value="MgtE_N"/>
    <property type="match status" value="1"/>
</dbReference>
<keyword evidence="3 9" id="KW-0813">Transport</keyword>
<protein>
    <recommendedName>
        <fullName evidence="9">Magnesium transporter MgtE</fullName>
    </recommendedName>
</protein>
<dbReference type="Pfam" id="PF01769">
    <property type="entry name" value="MgtE"/>
    <property type="match status" value="1"/>
</dbReference>
<sequence length="455" mass="49671">MNEIELAPDLLSVVVAKTLAEEHVADIVEMLDEQDSATVAHILQELPFERAVDVLDQPELTDAAEVLALLPDDRAGALLSAMSADRAADVFQEFDEATRQRLGARMDRQMRSDLRKLLAYPEHSAGSIMTTEFVSVPSSWTVQQTLDHIRRVERSRETVYAIYVLDPATKKLVRAVSLRRLIAGDPSAPVESVVPAHRPITVAPETDREDVARLITKYDLLSVPVVDGEDRVIGIVTFDDVIDAMIAETTEDVQKLGGMEALDEPYNEIGFFAMIRKRAGWLSILLLGEMLTASAMQFFESELEKAIVLTLFIPLIMSSGGNSGSQATSLIIRALALREISLKDWWRVILRELPSGLVLGSILGAIGVARIAIWQWLGFYDYGPHWMLIAATVGGALIGIVTFGSLMGSMLPFLLKRLGFDPASASAPLVATMVDVTGLVIYFGVAAVILSGTLL</sequence>
<comment type="caution">
    <text evidence="9">Lacks conserved residue(s) required for the propagation of feature annotation.</text>
</comment>
<comment type="subunit">
    <text evidence="9">Homodimer.</text>
</comment>
<comment type="function">
    <text evidence="9">Acts as a magnesium transporter.</text>
</comment>
<dbReference type="SUPFAM" id="SSF161093">
    <property type="entry name" value="MgtE membrane domain-like"/>
    <property type="match status" value="1"/>
</dbReference>
<name>A0ABW0F5I1_9HYPH</name>
<accession>A0ABW0F5I1</accession>
<dbReference type="PANTHER" id="PTHR43773:SF1">
    <property type="entry name" value="MAGNESIUM TRANSPORTER MGTE"/>
    <property type="match status" value="1"/>
</dbReference>
<keyword evidence="9" id="KW-0479">Metal-binding</keyword>
<dbReference type="InterPro" id="IPR006667">
    <property type="entry name" value="SLC41_membr_dom"/>
</dbReference>
<dbReference type="Gene3D" id="3.10.580.10">
    <property type="entry name" value="CBS-domain"/>
    <property type="match status" value="1"/>
</dbReference>
<evidence type="ECO:0000313" key="12">
    <source>
        <dbReference type="Proteomes" id="UP001595976"/>
    </source>
</evidence>
<comment type="similarity">
    <text evidence="2 9">Belongs to the SLC41A transporter family.</text>
</comment>
<dbReference type="EMBL" id="JBHSLI010000007">
    <property type="protein sequence ID" value="MFC5294692.1"/>
    <property type="molecule type" value="Genomic_DNA"/>
</dbReference>
<dbReference type="PANTHER" id="PTHR43773">
    <property type="entry name" value="MAGNESIUM TRANSPORTER MGTE"/>
    <property type="match status" value="1"/>
</dbReference>
<dbReference type="NCBIfam" id="TIGR00400">
    <property type="entry name" value="mgtE"/>
    <property type="match status" value="1"/>
</dbReference>
<dbReference type="InterPro" id="IPR000644">
    <property type="entry name" value="CBS_dom"/>
</dbReference>
<dbReference type="InterPro" id="IPR036739">
    <property type="entry name" value="SLC41_membr_dom_sf"/>
</dbReference>
<dbReference type="SUPFAM" id="SSF54631">
    <property type="entry name" value="CBS-domain pair"/>
    <property type="match status" value="1"/>
</dbReference>
<dbReference type="SMART" id="SM00116">
    <property type="entry name" value="CBS"/>
    <property type="match status" value="1"/>
</dbReference>
<keyword evidence="4 9" id="KW-0812">Transmembrane</keyword>
<keyword evidence="9" id="KW-1003">Cell membrane</keyword>
<dbReference type="Pfam" id="PF00571">
    <property type="entry name" value="CBS"/>
    <property type="match status" value="1"/>
</dbReference>
<reference evidence="12" key="1">
    <citation type="journal article" date="2019" name="Int. J. Syst. Evol. Microbiol.">
        <title>The Global Catalogue of Microorganisms (GCM) 10K type strain sequencing project: providing services to taxonomists for standard genome sequencing and annotation.</title>
        <authorList>
            <consortium name="The Broad Institute Genomics Platform"/>
            <consortium name="The Broad Institute Genome Sequencing Center for Infectious Disease"/>
            <person name="Wu L."/>
            <person name="Ma J."/>
        </authorList>
    </citation>
    <scope>NUCLEOTIDE SEQUENCE [LARGE SCALE GENOMIC DNA]</scope>
    <source>
        <strain evidence="12">CGMCC 1.15643</strain>
    </source>
</reference>
<organism evidence="11 12">
    <name type="scientific">Bosea minatitlanensis</name>
    <dbReference type="NCBI Taxonomy" id="128782"/>
    <lineage>
        <taxon>Bacteria</taxon>
        <taxon>Pseudomonadati</taxon>
        <taxon>Pseudomonadota</taxon>
        <taxon>Alphaproteobacteria</taxon>
        <taxon>Hyphomicrobiales</taxon>
        <taxon>Boseaceae</taxon>
        <taxon>Bosea</taxon>
    </lineage>
</organism>
<evidence type="ECO:0000256" key="1">
    <source>
        <dbReference type="ARBA" id="ARBA00004141"/>
    </source>
</evidence>
<keyword evidence="12" id="KW-1185">Reference proteome</keyword>
<dbReference type="InterPro" id="IPR046342">
    <property type="entry name" value="CBS_dom_sf"/>
</dbReference>
<dbReference type="InterPro" id="IPR006669">
    <property type="entry name" value="MgtE_transporter"/>
</dbReference>
<evidence type="ECO:0000313" key="11">
    <source>
        <dbReference type="EMBL" id="MFC5294692.1"/>
    </source>
</evidence>